<dbReference type="EMBL" id="FOXH01000021">
    <property type="protein sequence ID" value="SFQ46741.1"/>
    <property type="molecule type" value="Genomic_DNA"/>
</dbReference>
<dbReference type="OrthoDB" id="3389160at2"/>
<dbReference type="CDD" id="cd04301">
    <property type="entry name" value="NAT_SF"/>
    <property type="match status" value="1"/>
</dbReference>
<dbReference type="STRING" id="1079859.SAMN04515674_1212"/>
<dbReference type="SUPFAM" id="SSF55729">
    <property type="entry name" value="Acyl-CoA N-acyltransferases (Nat)"/>
    <property type="match status" value="1"/>
</dbReference>
<protein>
    <submittedName>
        <fullName evidence="2">Acetyltransferase (GNAT) family protein</fullName>
    </submittedName>
</protein>
<dbReference type="InterPro" id="IPR000182">
    <property type="entry name" value="GNAT_dom"/>
</dbReference>
<dbReference type="RefSeq" id="WP_092019656.1">
    <property type="nucleotide sequence ID" value="NZ_FOXH01000021.1"/>
</dbReference>
<dbReference type="PROSITE" id="PS51186">
    <property type="entry name" value="GNAT"/>
    <property type="match status" value="1"/>
</dbReference>
<name>A0A1I5YR88_9BACT</name>
<reference evidence="2 3" key="1">
    <citation type="submission" date="2016-10" db="EMBL/GenBank/DDBJ databases">
        <authorList>
            <person name="de Groot N.N."/>
        </authorList>
    </citation>
    <scope>NUCLEOTIDE SEQUENCE [LARGE SCALE GENOMIC DNA]</scope>
    <source>
        <strain evidence="3">E92,LMG 26720,CCM 7988</strain>
    </source>
</reference>
<dbReference type="AlphaFoldDB" id="A0A1I5YR88"/>
<evidence type="ECO:0000313" key="2">
    <source>
        <dbReference type="EMBL" id="SFQ46741.1"/>
    </source>
</evidence>
<keyword evidence="3" id="KW-1185">Reference proteome</keyword>
<gene>
    <name evidence="2" type="ORF">SAMN04515674_1212</name>
</gene>
<dbReference type="GO" id="GO:0016747">
    <property type="term" value="F:acyltransferase activity, transferring groups other than amino-acyl groups"/>
    <property type="evidence" value="ECO:0007669"/>
    <property type="project" value="InterPro"/>
</dbReference>
<evidence type="ECO:0000313" key="3">
    <source>
        <dbReference type="Proteomes" id="UP000199306"/>
    </source>
</evidence>
<dbReference type="Proteomes" id="UP000199306">
    <property type="component" value="Unassembled WGS sequence"/>
</dbReference>
<evidence type="ECO:0000259" key="1">
    <source>
        <dbReference type="PROSITE" id="PS51186"/>
    </source>
</evidence>
<dbReference type="Gene3D" id="3.40.630.30">
    <property type="match status" value="1"/>
</dbReference>
<proteinExistence type="predicted"/>
<sequence length="170" mass="19761">MMISEQYDSLSPVLRMRKHLKEIIFVAQLLPDEVRKKDFNDDLIGEAHELLTLSYQNGEGNVASLEDWWNTLRLDEEFDPALCFVLYDDEGIVGFAQCWTSSFIKDIVIHPRRRREGLAEVLLWTVFSEFQKRGAQYVDLKVLHNNYPAIQLYRKAGMEVIGIVPDNDIL</sequence>
<accession>A0A1I5YR88</accession>
<feature type="domain" description="N-acetyltransferase" evidence="1">
    <location>
        <begin position="34"/>
        <end position="170"/>
    </location>
</feature>
<organism evidence="2 3">
    <name type="scientific">Pseudarcicella hirudinis</name>
    <dbReference type="NCBI Taxonomy" id="1079859"/>
    <lineage>
        <taxon>Bacteria</taxon>
        <taxon>Pseudomonadati</taxon>
        <taxon>Bacteroidota</taxon>
        <taxon>Cytophagia</taxon>
        <taxon>Cytophagales</taxon>
        <taxon>Flectobacillaceae</taxon>
        <taxon>Pseudarcicella</taxon>
    </lineage>
</organism>
<dbReference type="InterPro" id="IPR016181">
    <property type="entry name" value="Acyl_CoA_acyltransferase"/>
</dbReference>
<dbReference type="Pfam" id="PF00583">
    <property type="entry name" value="Acetyltransf_1"/>
    <property type="match status" value="1"/>
</dbReference>
<keyword evidence="2" id="KW-0808">Transferase</keyword>